<dbReference type="RefSeq" id="WP_118904462.1">
    <property type="nucleotide sequence ID" value="NZ_QWFA01000104.1"/>
</dbReference>
<feature type="region of interest" description="Disordered" evidence="1">
    <location>
        <begin position="407"/>
        <end position="442"/>
    </location>
</feature>
<accession>A0A423UWY0</accession>
<sequence length="491" mass="50050">MPSSRSSRALAVALLAVLLGALLPAATAQAASRTVQGGRLDWGIKASFQSYVTGPIANGSWSLTGGAATVGGSQFRFHSATGSYDPDSGAFSSGFSGGVHFTGHKKADGGNELDLTISRPAIRISGGSGMLHADMVSKERGTGKVSNRSQVPLAELGLGGIDMKGGSTPIALTNVPTTLTAEGASAFAGYYTEGTPLDPVSLSVDTKGAAAQPKPSAPDEKKDEGEKKDKAKKDQEKAGRFEEAAVDWGVRRTFREYVTGSIGQGEWTLADGAQDGGALFRFPRGKGTYDAEKETLDAEFSGSIRFTGAHDLDLKFAAVTVTVAVTEGEGTLSADVTSEGRTTKDVPIVTFEAEDFAPKDGLAALTEAPATLTAEGSKAFGSMYRAGTAMDPVSLAVTVDEKAQLPALPDLGSEPTAAAEPMKKAAEEPSAAPAAASSDSGPGAGTWAAMGGGALLLLGAVAAFFVLRRRSVQPAPEVADASAAPDSPQTS</sequence>
<dbReference type="Pfam" id="PF04213">
    <property type="entry name" value="HtaA"/>
    <property type="match status" value="2"/>
</dbReference>
<proteinExistence type="predicted"/>
<evidence type="ECO:0000256" key="1">
    <source>
        <dbReference type="SAM" id="MobiDB-lite"/>
    </source>
</evidence>
<dbReference type="Proteomes" id="UP000285596">
    <property type="component" value="Unassembled WGS sequence"/>
</dbReference>
<keyword evidence="2" id="KW-1133">Transmembrane helix</keyword>
<dbReference type="AlphaFoldDB" id="A0A423UWY0"/>
<feature type="compositionally biased region" description="Basic and acidic residues" evidence="1">
    <location>
        <begin position="217"/>
        <end position="239"/>
    </location>
</feature>
<feature type="region of interest" description="Disordered" evidence="1">
    <location>
        <begin position="201"/>
        <end position="239"/>
    </location>
</feature>
<feature type="signal peptide" evidence="3">
    <location>
        <begin position="1"/>
        <end position="30"/>
    </location>
</feature>
<feature type="domain" description="Htaa" evidence="4">
    <location>
        <begin position="38"/>
        <end position="203"/>
    </location>
</feature>
<evidence type="ECO:0000259" key="4">
    <source>
        <dbReference type="Pfam" id="PF04213"/>
    </source>
</evidence>
<feature type="chain" id="PRO_5019230656" evidence="3">
    <location>
        <begin position="31"/>
        <end position="491"/>
    </location>
</feature>
<evidence type="ECO:0000256" key="2">
    <source>
        <dbReference type="SAM" id="Phobius"/>
    </source>
</evidence>
<dbReference type="EMBL" id="QWFA01000104">
    <property type="protein sequence ID" value="ROV66860.1"/>
    <property type="molecule type" value="Genomic_DNA"/>
</dbReference>
<reference evidence="5 6" key="1">
    <citation type="submission" date="2018-08" db="EMBL/GenBank/DDBJ databases">
        <title>Streptomyces globisporus 1912-4Crt, whole genome shotgun sequence.</title>
        <authorList>
            <person name="Matselyukh B."/>
        </authorList>
    </citation>
    <scope>NUCLEOTIDE SEQUENCE [LARGE SCALE GENOMIC DNA]</scope>
    <source>
        <strain evidence="5 6">1912-4Crt</strain>
    </source>
</reference>
<comment type="caution">
    <text evidence="5">The sequence shown here is derived from an EMBL/GenBank/DDBJ whole genome shotgun (WGS) entry which is preliminary data.</text>
</comment>
<keyword evidence="2" id="KW-0812">Transmembrane</keyword>
<evidence type="ECO:0000313" key="5">
    <source>
        <dbReference type="EMBL" id="ROV66860.1"/>
    </source>
</evidence>
<gene>
    <name evidence="5" type="ORF">D3105_19885</name>
</gene>
<feature type="domain" description="Htaa" evidence="4">
    <location>
        <begin position="244"/>
        <end position="395"/>
    </location>
</feature>
<protein>
    <submittedName>
        <fullName evidence="5">Htaa domain protein</fullName>
    </submittedName>
</protein>
<evidence type="ECO:0000256" key="3">
    <source>
        <dbReference type="SAM" id="SignalP"/>
    </source>
</evidence>
<dbReference type="InterPro" id="IPR007331">
    <property type="entry name" value="Htaa"/>
</dbReference>
<organism evidence="5 6">
    <name type="scientific">Streptomyces globisporus</name>
    <dbReference type="NCBI Taxonomy" id="1908"/>
    <lineage>
        <taxon>Bacteria</taxon>
        <taxon>Bacillati</taxon>
        <taxon>Actinomycetota</taxon>
        <taxon>Actinomycetes</taxon>
        <taxon>Kitasatosporales</taxon>
        <taxon>Streptomycetaceae</taxon>
        <taxon>Streptomyces</taxon>
    </lineage>
</organism>
<keyword evidence="3" id="KW-0732">Signal</keyword>
<evidence type="ECO:0000313" key="6">
    <source>
        <dbReference type="Proteomes" id="UP000285596"/>
    </source>
</evidence>
<feature type="compositionally biased region" description="Low complexity" evidence="1">
    <location>
        <begin position="428"/>
        <end position="442"/>
    </location>
</feature>
<keyword evidence="2" id="KW-0472">Membrane</keyword>
<name>A0A423UWY0_STRGL</name>
<feature type="transmembrane region" description="Helical" evidence="2">
    <location>
        <begin position="447"/>
        <end position="467"/>
    </location>
</feature>